<keyword evidence="6" id="KW-1185">Reference proteome</keyword>
<reference evidence="5" key="2">
    <citation type="journal article" date="2023" name="IMA Fungus">
        <title>Comparative genomic study of the Penicillium genus elucidates a diverse pangenome and 15 lateral gene transfer events.</title>
        <authorList>
            <person name="Petersen C."/>
            <person name="Sorensen T."/>
            <person name="Nielsen M.R."/>
            <person name="Sondergaard T.E."/>
            <person name="Sorensen J.L."/>
            <person name="Fitzpatrick D.A."/>
            <person name="Frisvad J.C."/>
            <person name="Nielsen K.L."/>
        </authorList>
    </citation>
    <scope>NUCLEOTIDE SEQUENCE</scope>
    <source>
        <strain evidence="5">IBT 17660</strain>
    </source>
</reference>
<evidence type="ECO:0000256" key="2">
    <source>
        <dbReference type="ARBA" id="ARBA00023043"/>
    </source>
</evidence>
<dbReference type="PROSITE" id="PS50297">
    <property type="entry name" value="ANK_REP_REGION"/>
    <property type="match status" value="6"/>
</dbReference>
<sequence length="503" mass="55184">MGDPLTAVGSAAAILQLATAAATTSIKVYQLISTIKNAPREIQNLGRDINDFHTLIQHLAEALKSAEIRELVDREKPISRAVADLQYPIVKCELSCIQVESKLNLQLQSDEAKGSGNRDTGKFNAMGSLTLILILRSSATTMKNAAPRTDRQEDAGWELQQIARADELSSMAPVKEEDKKFTEPKYAEELIGAVRRRAVLSVELLLQKIDANARDLRDGRTAISVAAEIGDVEITKLLIKHGASVNIRQYSLSKRSLGSAISERPLMVSGRLPIYWAVTKRQSAVVKLLLEYGANPNARTTAGRSVLQEACFMNDPTSVRILLEAGADIDGTNLGSGWTGVHETATWGYNEVLRVLLEFKALLDVPAVGEGEAYTPIHLSTRNRLTETTKLLLSNGADPNVLMTEDITPLHLAASGGIITELDLLLDWGASTNAQDARLRETPLHKAARNLETTAIQRLCERGADVDMKNIDNMTYQEVLECAKRYPNDWHVEPKLGSFCSFY</sequence>
<dbReference type="EMBL" id="JAPWDO010000001">
    <property type="protein sequence ID" value="KAJ5486467.1"/>
    <property type="molecule type" value="Genomic_DNA"/>
</dbReference>
<dbReference type="PANTHER" id="PTHR24173:SF74">
    <property type="entry name" value="ANKYRIN REPEAT DOMAIN-CONTAINING PROTEIN 16"/>
    <property type="match status" value="1"/>
</dbReference>
<feature type="domain" description="Azaphilone pigments biosynthesis cluster protein L N-terminal" evidence="4">
    <location>
        <begin position="7"/>
        <end position="124"/>
    </location>
</feature>
<feature type="repeat" description="ANK" evidence="3">
    <location>
        <begin position="302"/>
        <end position="334"/>
    </location>
</feature>
<name>A0A9X0BVY4_9EURO</name>
<dbReference type="InterPro" id="IPR002110">
    <property type="entry name" value="Ankyrin_rpt"/>
</dbReference>
<feature type="repeat" description="ANK" evidence="3">
    <location>
        <begin position="218"/>
        <end position="250"/>
    </location>
</feature>
<dbReference type="PRINTS" id="PR01415">
    <property type="entry name" value="ANKYRIN"/>
</dbReference>
<dbReference type="InterPro" id="IPR031348">
    <property type="entry name" value="PigL_N"/>
</dbReference>
<dbReference type="PANTHER" id="PTHR24173">
    <property type="entry name" value="ANKYRIN REPEAT CONTAINING"/>
    <property type="match status" value="1"/>
</dbReference>
<dbReference type="OrthoDB" id="1577640at2759"/>
<dbReference type="InterPro" id="IPR036770">
    <property type="entry name" value="Ankyrin_rpt-contain_sf"/>
</dbReference>
<comment type="caution">
    <text evidence="5">The sequence shown here is derived from an EMBL/GenBank/DDBJ whole genome shotgun (WGS) entry which is preliminary data.</text>
</comment>
<reference evidence="5" key="1">
    <citation type="submission" date="2022-12" db="EMBL/GenBank/DDBJ databases">
        <authorList>
            <person name="Petersen C."/>
        </authorList>
    </citation>
    <scope>NUCLEOTIDE SEQUENCE</scope>
    <source>
        <strain evidence="5">IBT 17660</strain>
    </source>
</reference>
<organism evidence="5 6">
    <name type="scientific">Penicillium desertorum</name>
    <dbReference type="NCBI Taxonomy" id="1303715"/>
    <lineage>
        <taxon>Eukaryota</taxon>
        <taxon>Fungi</taxon>
        <taxon>Dikarya</taxon>
        <taxon>Ascomycota</taxon>
        <taxon>Pezizomycotina</taxon>
        <taxon>Eurotiomycetes</taxon>
        <taxon>Eurotiomycetidae</taxon>
        <taxon>Eurotiales</taxon>
        <taxon>Aspergillaceae</taxon>
        <taxon>Penicillium</taxon>
    </lineage>
</organism>
<dbReference type="PROSITE" id="PS50088">
    <property type="entry name" value="ANK_REPEAT"/>
    <property type="match status" value="6"/>
</dbReference>
<dbReference type="SMART" id="SM00248">
    <property type="entry name" value="ANK"/>
    <property type="match status" value="7"/>
</dbReference>
<dbReference type="SUPFAM" id="SSF48403">
    <property type="entry name" value="Ankyrin repeat"/>
    <property type="match status" value="2"/>
</dbReference>
<keyword evidence="1" id="KW-0677">Repeat</keyword>
<dbReference type="Gene3D" id="1.25.40.20">
    <property type="entry name" value="Ankyrin repeat-containing domain"/>
    <property type="match status" value="4"/>
</dbReference>
<evidence type="ECO:0000256" key="3">
    <source>
        <dbReference type="PROSITE-ProRule" id="PRU00023"/>
    </source>
</evidence>
<dbReference type="Pfam" id="PF12796">
    <property type="entry name" value="Ank_2"/>
    <property type="match status" value="2"/>
</dbReference>
<evidence type="ECO:0000313" key="6">
    <source>
        <dbReference type="Proteomes" id="UP001147760"/>
    </source>
</evidence>
<feature type="repeat" description="ANK" evidence="3">
    <location>
        <begin position="405"/>
        <end position="437"/>
    </location>
</feature>
<dbReference type="AlphaFoldDB" id="A0A9X0BVY4"/>
<evidence type="ECO:0000313" key="5">
    <source>
        <dbReference type="EMBL" id="KAJ5486467.1"/>
    </source>
</evidence>
<protein>
    <recommendedName>
        <fullName evidence="4">Azaphilone pigments biosynthesis cluster protein L N-terminal domain-containing protein</fullName>
    </recommendedName>
</protein>
<feature type="repeat" description="ANK" evidence="3">
    <location>
        <begin position="269"/>
        <end position="301"/>
    </location>
</feature>
<feature type="repeat" description="ANK" evidence="3">
    <location>
        <begin position="372"/>
        <end position="404"/>
    </location>
</feature>
<keyword evidence="2 3" id="KW-0040">ANK repeat</keyword>
<accession>A0A9X0BVY4</accession>
<evidence type="ECO:0000259" key="4">
    <source>
        <dbReference type="Pfam" id="PF17111"/>
    </source>
</evidence>
<dbReference type="Pfam" id="PF17111">
    <property type="entry name" value="PigL_N"/>
    <property type="match status" value="1"/>
</dbReference>
<gene>
    <name evidence="5" type="ORF">N7530_000767</name>
</gene>
<proteinExistence type="predicted"/>
<evidence type="ECO:0000256" key="1">
    <source>
        <dbReference type="ARBA" id="ARBA00022737"/>
    </source>
</evidence>
<feature type="repeat" description="ANK" evidence="3">
    <location>
        <begin position="439"/>
        <end position="471"/>
    </location>
</feature>
<dbReference type="Proteomes" id="UP001147760">
    <property type="component" value="Unassembled WGS sequence"/>
</dbReference>